<dbReference type="Proteomes" id="UP000215335">
    <property type="component" value="Unassembled WGS sequence"/>
</dbReference>
<keyword evidence="2" id="KW-1185">Reference proteome</keyword>
<comment type="caution">
    <text evidence="1">The sequence shown here is derived from an EMBL/GenBank/DDBJ whole genome shotgun (WGS) entry which is preliminary data.</text>
</comment>
<sequence>MRAHALEVYPVDQIPMTSVKPCGFVFDTQSHKRHDIHWVEIYVFKNKVVWYFDSFGGQSYILDNVNSIQRNLRVEEGSAGGDGNIPHAIHQSFVDRRGVNTLTKKRKGFSPKCLEKSEALRIERKGGKVLSKVSRKIRGTLYRKRKSKGALSKVQMSPWRVNNLDLDLDFLLALGGGLSCKMLCRV</sequence>
<protein>
    <submittedName>
        <fullName evidence="1">Uncharacterized protein</fullName>
    </submittedName>
</protein>
<gene>
    <name evidence="1" type="ORF">TSAR_004759</name>
</gene>
<dbReference type="AlphaFoldDB" id="A0A232FKS2"/>
<organism evidence="1 2">
    <name type="scientific">Trichomalopsis sarcophagae</name>
    <dbReference type="NCBI Taxonomy" id="543379"/>
    <lineage>
        <taxon>Eukaryota</taxon>
        <taxon>Metazoa</taxon>
        <taxon>Ecdysozoa</taxon>
        <taxon>Arthropoda</taxon>
        <taxon>Hexapoda</taxon>
        <taxon>Insecta</taxon>
        <taxon>Pterygota</taxon>
        <taxon>Neoptera</taxon>
        <taxon>Endopterygota</taxon>
        <taxon>Hymenoptera</taxon>
        <taxon>Apocrita</taxon>
        <taxon>Proctotrupomorpha</taxon>
        <taxon>Chalcidoidea</taxon>
        <taxon>Pteromalidae</taxon>
        <taxon>Pteromalinae</taxon>
        <taxon>Trichomalopsis</taxon>
    </lineage>
</organism>
<reference evidence="1 2" key="1">
    <citation type="journal article" date="2017" name="Curr. Biol.">
        <title>The Evolution of Venom by Co-option of Single-Copy Genes.</title>
        <authorList>
            <person name="Martinson E.O."/>
            <person name="Mrinalini"/>
            <person name="Kelkar Y.D."/>
            <person name="Chang C.H."/>
            <person name="Werren J.H."/>
        </authorList>
    </citation>
    <scope>NUCLEOTIDE SEQUENCE [LARGE SCALE GENOMIC DNA]</scope>
    <source>
        <strain evidence="1 2">Alberta</strain>
        <tissue evidence="1">Whole body</tissue>
    </source>
</reference>
<name>A0A232FKS2_9HYME</name>
<evidence type="ECO:0000313" key="1">
    <source>
        <dbReference type="EMBL" id="OXU31058.1"/>
    </source>
</evidence>
<accession>A0A232FKS2</accession>
<dbReference type="EMBL" id="NNAY01000093">
    <property type="protein sequence ID" value="OXU31058.1"/>
    <property type="molecule type" value="Genomic_DNA"/>
</dbReference>
<proteinExistence type="predicted"/>
<evidence type="ECO:0000313" key="2">
    <source>
        <dbReference type="Proteomes" id="UP000215335"/>
    </source>
</evidence>